<dbReference type="InterPro" id="IPR016032">
    <property type="entry name" value="Sig_transdc_resp-reg_C-effctor"/>
</dbReference>
<evidence type="ECO:0000256" key="1">
    <source>
        <dbReference type="ARBA" id="ARBA00023015"/>
    </source>
</evidence>
<dbReference type="InterPro" id="IPR036388">
    <property type="entry name" value="WH-like_DNA-bd_sf"/>
</dbReference>
<accession>A0A7W9ULH8</accession>
<dbReference type="CDD" id="cd06170">
    <property type="entry name" value="LuxR_C_like"/>
    <property type="match status" value="1"/>
</dbReference>
<dbReference type="SMART" id="SM00421">
    <property type="entry name" value="HTH_LUXR"/>
    <property type="match status" value="1"/>
</dbReference>
<keyword evidence="1" id="KW-0805">Transcription regulation</keyword>
<organism evidence="5 6">
    <name type="scientific">Nocardia transvalensis</name>
    <dbReference type="NCBI Taxonomy" id="37333"/>
    <lineage>
        <taxon>Bacteria</taxon>
        <taxon>Bacillati</taxon>
        <taxon>Actinomycetota</taxon>
        <taxon>Actinomycetes</taxon>
        <taxon>Mycobacteriales</taxon>
        <taxon>Nocardiaceae</taxon>
        <taxon>Nocardia</taxon>
    </lineage>
</organism>
<dbReference type="InterPro" id="IPR011990">
    <property type="entry name" value="TPR-like_helical_dom_sf"/>
</dbReference>
<keyword evidence="3" id="KW-0804">Transcription</keyword>
<evidence type="ECO:0000259" key="4">
    <source>
        <dbReference type="PROSITE" id="PS50043"/>
    </source>
</evidence>
<proteinExistence type="predicted"/>
<keyword evidence="2 5" id="KW-0238">DNA-binding</keyword>
<name>A0A7W9ULH8_9NOCA</name>
<dbReference type="AlphaFoldDB" id="A0A7W9ULH8"/>
<comment type="caution">
    <text evidence="5">The sequence shown here is derived from an EMBL/GenBank/DDBJ whole genome shotgun (WGS) entry which is preliminary data.</text>
</comment>
<dbReference type="PROSITE" id="PS00622">
    <property type="entry name" value="HTH_LUXR_1"/>
    <property type="match status" value="1"/>
</dbReference>
<feature type="domain" description="HTH luxR-type" evidence="4">
    <location>
        <begin position="609"/>
        <end position="674"/>
    </location>
</feature>
<dbReference type="GO" id="GO:0003677">
    <property type="term" value="F:DNA binding"/>
    <property type="evidence" value="ECO:0007669"/>
    <property type="project" value="UniProtKB-KW"/>
</dbReference>
<evidence type="ECO:0000256" key="3">
    <source>
        <dbReference type="ARBA" id="ARBA00023163"/>
    </source>
</evidence>
<sequence>MPAALAYLRQGGTARIRVARLLAVLDQPTALWILASVLDADRAAVRSVVGELTTVNLVGYARFRRRDVREAVLRETPVPVRQRLERRIAEVLNDGGAPAVRVADHLLGAGDVRLPWAVTVLRAAAEDAVADDEIPRAIDYLELACRLSGDEAERAVMLLTLAMIRWRLNPSTSNRSFARLLAALRAGAMPVACLPMTARYLLWHGRTGDAAEALRLLESAADAGDPAGIAGWSALREWVACHYPGLREIPGSAVGEPPTGSETDRAAAFLGSGWAESDADAAHLLSDVFAHGACEHAVARARRLVRAHRLDDTTFGALLMVLDGMVYSEHLESAATWCESLMLESAARRAPAWQSIFAIWRAAMYVRAGALDAAIGHAGGALGRVRGESLGTYAGLAVASLVEASTAAGRYREAAAYLETDLPETVPLSRIGLHYLHARGRYLLAIGEYEEARRDFAACGDRMRRWHMDIPGVVAWRNDLAEAYLAAGDPRSARTWASAHVHHIRGAARHPTGATSLRVVAATSAPAQRIGLLRKAVDIAGTGPNMLGLATALADLADAYHLVGERDRARTASRRALRLAEQCGAEPLRARLAGGRGPALHSVNAAENPRGALDTLSPSELKVARLAAAGCRNRDIARDLHITTSTVEQHLTRVYRKLGIARRTDLTVVLGGAADSARTEAV</sequence>
<dbReference type="Gene3D" id="1.25.40.10">
    <property type="entry name" value="Tetratricopeptide repeat domain"/>
    <property type="match status" value="1"/>
</dbReference>
<evidence type="ECO:0000256" key="2">
    <source>
        <dbReference type="ARBA" id="ARBA00023125"/>
    </source>
</evidence>
<keyword evidence="6" id="KW-1185">Reference proteome</keyword>
<dbReference type="EMBL" id="JACHIT010000002">
    <property type="protein sequence ID" value="MBB5917581.1"/>
    <property type="molecule type" value="Genomic_DNA"/>
</dbReference>
<dbReference type="SUPFAM" id="SSF48452">
    <property type="entry name" value="TPR-like"/>
    <property type="match status" value="1"/>
</dbReference>
<dbReference type="Gene3D" id="1.10.10.10">
    <property type="entry name" value="Winged helix-like DNA-binding domain superfamily/Winged helix DNA-binding domain"/>
    <property type="match status" value="1"/>
</dbReference>
<reference evidence="5 6" key="1">
    <citation type="submission" date="2020-08" db="EMBL/GenBank/DDBJ databases">
        <title>Sequencing the genomes of 1000 actinobacteria strains.</title>
        <authorList>
            <person name="Klenk H.-P."/>
        </authorList>
    </citation>
    <scope>NUCLEOTIDE SEQUENCE [LARGE SCALE GENOMIC DNA]</scope>
    <source>
        <strain evidence="5 6">DSM 43582</strain>
    </source>
</reference>
<dbReference type="RefSeq" id="WP_040751993.1">
    <property type="nucleotide sequence ID" value="NZ_JACHIT010000002.1"/>
</dbReference>
<evidence type="ECO:0000313" key="6">
    <source>
        <dbReference type="Proteomes" id="UP000540412"/>
    </source>
</evidence>
<protein>
    <submittedName>
        <fullName evidence="5">DNA-binding CsgD family transcriptional regulator</fullName>
    </submittedName>
</protein>
<gene>
    <name evidence="5" type="ORF">BJY24_006493</name>
</gene>
<dbReference type="InterPro" id="IPR000792">
    <property type="entry name" value="Tscrpt_reg_LuxR_C"/>
</dbReference>
<dbReference type="PANTHER" id="PTHR44688">
    <property type="entry name" value="DNA-BINDING TRANSCRIPTIONAL ACTIVATOR DEVR_DOSR"/>
    <property type="match status" value="1"/>
</dbReference>
<dbReference type="Proteomes" id="UP000540412">
    <property type="component" value="Unassembled WGS sequence"/>
</dbReference>
<dbReference type="PRINTS" id="PR00038">
    <property type="entry name" value="HTHLUXR"/>
</dbReference>
<dbReference type="PANTHER" id="PTHR44688:SF16">
    <property type="entry name" value="DNA-BINDING TRANSCRIPTIONAL ACTIVATOR DEVR_DOSR"/>
    <property type="match status" value="1"/>
</dbReference>
<dbReference type="SUPFAM" id="SSF46894">
    <property type="entry name" value="C-terminal effector domain of the bipartite response regulators"/>
    <property type="match status" value="1"/>
</dbReference>
<dbReference type="PROSITE" id="PS50043">
    <property type="entry name" value="HTH_LUXR_2"/>
    <property type="match status" value="1"/>
</dbReference>
<evidence type="ECO:0000313" key="5">
    <source>
        <dbReference type="EMBL" id="MBB5917581.1"/>
    </source>
</evidence>
<dbReference type="GO" id="GO:0006355">
    <property type="term" value="P:regulation of DNA-templated transcription"/>
    <property type="evidence" value="ECO:0007669"/>
    <property type="project" value="InterPro"/>
</dbReference>
<dbReference type="Pfam" id="PF00196">
    <property type="entry name" value="GerE"/>
    <property type="match status" value="1"/>
</dbReference>